<dbReference type="EMBL" id="JBFXLS010000113">
    <property type="protein sequence ID" value="KAL2815411.1"/>
    <property type="molecule type" value="Genomic_DNA"/>
</dbReference>
<sequence length="77" mass="8675">MGRAYIHGSHRDIFSQALGIRNKLRIIKLLLQHGELPLPDNAVRFAAADNDMAVLELFVNHGFNIQVYGHYPSSMQS</sequence>
<evidence type="ECO:0000313" key="2">
    <source>
        <dbReference type="Proteomes" id="UP001610335"/>
    </source>
</evidence>
<evidence type="ECO:0008006" key="3">
    <source>
        <dbReference type="Google" id="ProtNLM"/>
    </source>
</evidence>
<keyword evidence="2" id="KW-1185">Reference proteome</keyword>
<reference evidence="1 2" key="1">
    <citation type="submission" date="2024-07" db="EMBL/GenBank/DDBJ databases">
        <title>Section-level genome sequencing and comparative genomics of Aspergillus sections Usti and Cavernicolus.</title>
        <authorList>
            <consortium name="Lawrence Berkeley National Laboratory"/>
            <person name="Nybo J.L."/>
            <person name="Vesth T.C."/>
            <person name="Theobald S."/>
            <person name="Frisvad J.C."/>
            <person name="Larsen T.O."/>
            <person name="Kjaerboelling I."/>
            <person name="Rothschild-Mancinelli K."/>
            <person name="Lyhne E.K."/>
            <person name="Kogle M.E."/>
            <person name="Barry K."/>
            <person name="Clum A."/>
            <person name="Na H."/>
            <person name="Ledsgaard L."/>
            <person name="Lin J."/>
            <person name="Lipzen A."/>
            <person name="Kuo A."/>
            <person name="Riley R."/>
            <person name="Mondo S."/>
            <person name="LaButti K."/>
            <person name="Haridas S."/>
            <person name="Pangalinan J."/>
            <person name="Salamov A.A."/>
            <person name="Simmons B.A."/>
            <person name="Magnuson J.K."/>
            <person name="Chen J."/>
            <person name="Drula E."/>
            <person name="Henrissat B."/>
            <person name="Wiebenga A."/>
            <person name="Lubbers R.J."/>
            <person name="Gomes A.C."/>
            <person name="Makela M.R."/>
            <person name="Stajich J."/>
            <person name="Grigoriev I.V."/>
            <person name="Mortensen U.H."/>
            <person name="De vries R.P."/>
            <person name="Baker S.E."/>
            <person name="Andersen M.R."/>
        </authorList>
    </citation>
    <scope>NUCLEOTIDE SEQUENCE [LARGE SCALE GENOMIC DNA]</scope>
    <source>
        <strain evidence="1 2">CBS 600.67</strain>
    </source>
</reference>
<name>A0ABR4HJ14_9EURO</name>
<gene>
    <name evidence="1" type="ORF">BDW59DRAFT_153901</name>
</gene>
<dbReference type="Proteomes" id="UP001610335">
    <property type="component" value="Unassembled WGS sequence"/>
</dbReference>
<organism evidence="1 2">
    <name type="scientific">Aspergillus cavernicola</name>
    <dbReference type="NCBI Taxonomy" id="176166"/>
    <lineage>
        <taxon>Eukaryota</taxon>
        <taxon>Fungi</taxon>
        <taxon>Dikarya</taxon>
        <taxon>Ascomycota</taxon>
        <taxon>Pezizomycotina</taxon>
        <taxon>Eurotiomycetes</taxon>
        <taxon>Eurotiomycetidae</taxon>
        <taxon>Eurotiales</taxon>
        <taxon>Aspergillaceae</taxon>
        <taxon>Aspergillus</taxon>
        <taxon>Aspergillus subgen. Nidulantes</taxon>
    </lineage>
</organism>
<comment type="caution">
    <text evidence="1">The sequence shown here is derived from an EMBL/GenBank/DDBJ whole genome shotgun (WGS) entry which is preliminary data.</text>
</comment>
<proteinExistence type="predicted"/>
<accession>A0ABR4HJ14</accession>
<evidence type="ECO:0000313" key="1">
    <source>
        <dbReference type="EMBL" id="KAL2815411.1"/>
    </source>
</evidence>
<protein>
    <recommendedName>
        <fullName evidence="3">Ankyrin repeat-containing domain protein</fullName>
    </recommendedName>
</protein>